<keyword evidence="1" id="KW-1133">Transmembrane helix</keyword>
<dbReference type="InterPro" id="IPR003599">
    <property type="entry name" value="Ig_sub"/>
</dbReference>
<evidence type="ECO:0000256" key="1">
    <source>
        <dbReference type="SAM" id="Phobius"/>
    </source>
</evidence>
<keyword evidence="2" id="KW-0732">Signal</keyword>
<feature type="domain" description="Immunoglobulin" evidence="3">
    <location>
        <begin position="329"/>
        <end position="427"/>
    </location>
</feature>
<keyword evidence="1" id="KW-0812">Transmembrane</keyword>
<dbReference type="InterPro" id="IPR013106">
    <property type="entry name" value="Ig_V-set"/>
</dbReference>
<feature type="chain" id="PRO_5034086330" description="Immunoglobulin domain-containing protein" evidence="2">
    <location>
        <begin position="19"/>
        <end position="476"/>
    </location>
</feature>
<feature type="domain" description="Immunoglobulin" evidence="3">
    <location>
        <begin position="227"/>
        <end position="326"/>
    </location>
</feature>
<evidence type="ECO:0000259" key="3">
    <source>
        <dbReference type="SMART" id="SM00409"/>
    </source>
</evidence>
<dbReference type="Pfam" id="PF07686">
    <property type="entry name" value="V-set"/>
    <property type="match status" value="1"/>
</dbReference>
<evidence type="ECO:0000313" key="5">
    <source>
        <dbReference type="Proteomes" id="UP000694700"/>
    </source>
</evidence>
<dbReference type="Gene3D" id="2.60.40.10">
    <property type="entry name" value="Immunoglobulins"/>
    <property type="match status" value="4"/>
</dbReference>
<feature type="signal peptide" evidence="2">
    <location>
        <begin position="1"/>
        <end position="18"/>
    </location>
</feature>
<keyword evidence="1" id="KW-0472">Membrane</keyword>
<organism evidence="4 5">
    <name type="scientific">Cyprinus carpio</name>
    <name type="common">Common carp</name>
    <dbReference type="NCBI Taxonomy" id="7962"/>
    <lineage>
        <taxon>Eukaryota</taxon>
        <taxon>Metazoa</taxon>
        <taxon>Chordata</taxon>
        <taxon>Craniata</taxon>
        <taxon>Vertebrata</taxon>
        <taxon>Euteleostomi</taxon>
        <taxon>Actinopterygii</taxon>
        <taxon>Neopterygii</taxon>
        <taxon>Teleostei</taxon>
        <taxon>Ostariophysi</taxon>
        <taxon>Cypriniformes</taxon>
        <taxon>Cyprinidae</taxon>
        <taxon>Cyprininae</taxon>
        <taxon>Cyprinus</taxon>
    </lineage>
</organism>
<feature type="domain" description="Immunoglobulin" evidence="3">
    <location>
        <begin position="131"/>
        <end position="224"/>
    </location>
</feature>
<dbReference type="InterPro" id="IPR013783">
    <property type="entry name" value="Ig-like_fold"/>
</dbReference>
<evidence type="ECO:0000313" key="4">
    <source>
        <dbReference type="Ensembl" id="ENSCCRP00015021583.1"/>
    </source>
</evidence>
<reference evidence="4" key="1">
    <citation type="submission" date="2025-08" db="UniProtKB">
        <authorList>
            <consortium name="Ensembl"/>
        </authorList>
    </citation>
    <scope>IDENTIFICATION</scope>
</reference>
<evidence type="ECO:0000256" key="2">
    <source>
        <dbReference type="SAM" id="SignalP"/>
    </source>
</evidence>
<dbReference type="AlphaFoldDB" id="A0A8C1TEA6"/>
<dbReference type="PANTHER" id="PTHR21063">
    <property type="entry name" value="LFA-3"/>
    <property type="match status" value="1"/>
</dbReference>
<proteinExistence type="predicted"/>
<feature type="transmembrane region" description="Helical" evidence="1">
    <location>
        <begin position="440"/>
        <end position="461"/>
    </location>
</feature>
<dbReference type="Proteomes" id="UP000694700">
    <property type="component" value="Unplaced"/>
</dbReference>
<feature type="domain" description="Immunoglobulin" evidence="3">
    <location>
        <begin position="22"/>
        <end position="124"/>
    </location>
</feature>
<dbReference type="SMART" id="SM00409">
    <property type="entry name" value="IG"/>
    <property type="match status" value="4"/>
</dbReference>
<dbReference type="Ensembl" id="ENSCCRT00015022373.1">
    <property type="protein sequence ID" value="ENSCCRP00015021583.1"/>
    <property type="gene ID" value="ENSCCRG00015009341.1"/>
</dbReference>
<dbReference type="InterPro" id="IPR036179">
    <property type="entry name" value="Ig-like_dom_sf"/>
</dbReference>
<dbReference type="PANTHER" id="PTHR21063:SF4">
    <property type="entry name" value="CD48 ANTIGEN-RELATED"/>
    <property type="match status" value="1"/>
</dbReference>
<name>A0A8C1TEA6_CYPCA</name>
<sequence length="476" mass="53869">MENVSLFVVFLFLNGVFGDTVSESVSVMEGDSVTLHTSLTEVEKGHVIDWRFGPNSILIARVNSVANTANVYTDVIGESFRGRLHINQQIGDLNITNIRTEHSGLYKLSIHGKNIDMLYNVSVVSDKRDGLEIVPVMKGDYVILHTDAAEIQKYHLIQWMFGNTVICTFNKTYQVPPILNKLEVDRDTGSLKIRSIRTEQCGTYNLQMISSTHTIQKRFNITIFDAVKSVSVMEGDSVTLESDITKIYDEIQFEYDDSIIAKISRAAQNFSTFDGPDGRFRHRLKLDNQTGSLTITNITNQHTGFYHLHIFNSRHTVHKSFVVNVCNVVKYITVKVGESFTLDTGVTDIQKYGQLLWKFGGNDTLVSKINGTHPVFSTHERFKDRILYHENGSLTIEDTRFEHAGSYRIEMSSSRNTLLKRFSVLVTASTVSDLEHPGSIAAMVFGSVLILTFGCIIYCKISKREWNRIRQRAVQQ</sequence>
<accession>A0A8C1TEA6</accession>
<protein>
    <recommendedName>
        <fullName evidence="3">Immunoglobulin domain-containing protein</fullName>
    </recommendedName>
</protein>
<dbReference type="SUPFAM" id="SSF48726">
    <property type="entry name" value="Immunoglobulin"/>
    <property type="match status" value="4"/>
</dbReference>